<evidence type="ECO:0000256" key="1">
    <source>
        <dbReference type="SAM" id="SignalP"/>
    </source>
</evidence>
<accession>A0ABY6J6Q5</accession>
<dbReference type="RefSeq" id="WP_264283111.1">
    <property type="nucleotide sequence ID" value="NZ_CP107006.1"/>
</dbReference>
<keyword evidence="1" id="KW-0732">Signal</keyword>
<feature type="signal peptide" evidence="1">
    <location>
        <begin position="1"/>
        <end position="19"/>
    </location>
</feature>
<keyword evidence="3" id="KW-1185">Reference proteome</keyword>
<gene>
    <name evidence="2" type="ORF">MKQ68_09660</name>
</gene>
<dbReference type="Proteomes" id="UP001162741">
    <property type="component" value="Chromosome"/>
</dbReference>
<dbReference type="EMBL" id="CP107006">
    <property type="protein sequence ID" value="UYQ95363.1"/>
    <property type="molecule type" value="Genomic_DNA"/>
</dbReference>
<name>A0ABY6J6Q5_9BACT</name>
<reference evidence="2" key="1">
    <citation type="submission" date="2022-10" db="EMBL/GenBank/DDBJ databases">
        <title>Chitinophaga sp. nov., isolated from soil.</title>
        <authorList>
            <person name="Jeon C.O."/>
        </authorList>
    </citation>
    <scope>NUCLEOTIDE SEQUENCE</scope>
    <source>
        <strain evidence="2">R8</strain>
    </source>
</reference>
<feature type="chain" id="PRO_5047509179" description="Long-chain fatty acid transport protein" evidence="1">
    <location>
        <begin position="20"/>
        <end position="476"/>
    </location>
</feature>
<proteinExistence type="predicted"/>
<evidence type="ECO:0000313" key="2">
    <source>
        <dbReference type="EMBL" id="UYQ95363.1"/>
    </source>
</evidence>
<organism evidence="2 3">
    <name type="scientific">Chitinophaga horti</name>
    <dbReference type="NCBI Taxonomy" id="2920382"/>
    <lineage>
        <taxon>Bacteria</taxon>
        <taxon>Pseudomonadati</taxon>
        <taxon>Bacteroidota</taxon>
        <taxon>Chitinophagia</taxon>
        <taxon>Chitinophagales</taxon>
        <taxon>Chitinophagaceae</taxon>
        <taxon>Chitinophaga</taxon>
    </lineage>
</organism>
<evidence type="ECO:0000313" key="3">
    <source>
        <dbReference type="Proteomes" id="UP001162741"/>
    </source>
</evidence>
<dbReference type="Gene3D" id="2.40.160.60">
    <property type="entry name" value="Outer membrane protein transport protein (OMPP1/FadL/TodX)"/>
    <property type="match status" value="1"/>
</dbReference>
<evidence type="ECO:0008006" key="4">
    <source>
        <dbReference type="Google" id="ProtNLM"/>
    </source>
</evidence>
<sequence length="476" mass="52808">MARIYLLLVCSLYSVCTLAQDTHYWNSQYGPGGFLTPGAVIAATGDSGVYYYNPALLAGERISGISVNAVLYQTQLIHIKDGAGKGLGLKSRSNASVPNMLAGGRYLKPLKLSIVWALIHTPGIRYVASQRRDDKFQVLEEEYSPGTEFFVGQFVEENRASETRAQLATGFKLGERWSAGLTVGANVYAQRYSQDYVGRAFVNPGVVNFDLVTADASYVVDYRHYGLKFRPGVAYDNGAHHLGLTVNLPLLHLGGNGTLVSDNLVQNLVLTTPDSPLGFMANTRQEKLPVRWKTPFSIAAGYLVELSGKQLYVSAEYFGRVREYNIITPRDEYFIRPDTGTSNLFTRDLLRLKDARKGVTNVSVGMSFPVQAKMTGYVSARTDFSFYDAALFKDDSGIPPYTAMWNNFHLQFGANRWVKKSNIRAGVVLSYGMNNKYRQAVNYDNPTEQNLLQGDMADVGRARHIMAGVLLCYTHH</sequence>
<protein>
    <recommendedName>
        <fullName evidence="4">Long-chain fatty acid transport protein</fullName>
    </recommendedName>
</protein>